<feature type="domain" description="ZMYM2-like/QRICH1 C-terminal" evidence="4">
    <location>
        <begin position="181"/>
        <end position="325"/>
    </location>
</feature>
<dbReference type="AlphaFoldDB" id="A0A8C5MPT0"/>
<dbReference type="Pfam" id="PF12012">
    <property type="entry name" value="DUF3504"/>
    <property type="match status" value="1"/>
</dbReference>
<keyword evidence="2" id="KW-0597">Phosphoprotein</keyword>
<evidence type="ECO:0000256" key="3">
    <source>
        <dbReference type="ARBA" id="ARBA00022843"/>
    </source>
</evidence>
<reference evidence="5" key="1">
    <citation type="submission" date="2025-08" db="UniProtKB">
        <authorList>
            <consortium name="Ensembl"/>
        </authorList>
    </citation>
    <scope>IDENTIFICATION</scope>
</reference>
<keyword evidence="3" id="KW-0832">Ubl conjugation</keyword>
<dbReference type="InterPro" id="IPR021893">
    <property type="entry name" value="ZMYM2-like_C"/>
</dbReference>
<keyword evidence="6" id="KW-1185">Reference proteome</keyword>
<dbReference type="Ensembl" id="ENSLLET00000016713.1">
    <property type="protein sequence ID" value="ENSLLEP00000016099.1"/>
    <property type="gene ID" value="ENSLLEG00000010233.1"/>
</dbReference>
<dbReference type="SUPFAM" id="SSF56349">
    <property type="entry name" value="DNA breaking-rejoining enzymes"/>
    <property type="match status" value="1"/>
</dbReference>
<dbReference type="PANTHER" id="PTHR46963">
    <property type="entry name" value="SIMILAR TO RIKEN CDNA E130308A19"/>
    <property type="match status" value="1"/>
</dbReference>
<dbReference type="OrthoDB" id="5957988at2759"/>
<accession>A0A8C5MPT0</accession>
<sequence length="376" mass="43611">KILVNFASREKSTKWEPEINLPGAIPECGSGLTFCAKSGNPDISPSIAREDTIPFLEEQKNSNTFRKTMSDITTFRTFLSEQNEDRDIQYIPHQELDSLMSRFITAAHRQDGRPYESETLRGMIGSVDRYLKMHKYPFHIRHGALRDFPLTKESLNAKQKILKNGNNKPPKKRVTVTGEDIEHLYTSGTLSMDNPTGLLNLLIFNIGIHLGLRVKEQNDLRWGDFVLLKDSGGKQYLEYTGTQTSPSVGENPTNRKQVKMCIFSTSHNPDRDPIAAYIKYTNCRPESMMTPDSPFYLAPNHYKPLYFQWFHTMKIGINKLRRLMKDMKYDSVLRKKYDRKRFKPFTVSEFVIFFNKITRWDSSLNTKFTYVSYTPL</sequence>
<dbReference type="Proteomes" id="UP000694569">
    <property type="component" value="Unplaced"/>
</dbReference>
<evidence type="ECO:0000256" key="2">
    <source>
        <dbReference type="ARBA" id="ARBA00022553"/>
    </source>
</evidence>
<evidence type="ECO:0000313" key="6">
    <source>
        <dbReference type="Proteomes" id="UP000694569"/>
    </source>
</evidence>
<dbReference type="GO" id="GO:0003677">
    <property type="term" value="F:DNA binding"/>
    <property type="evidence" value="ECO:0007669"/>
    <property type="project" value="InterPro"/>
</dbReference>
<proteinExistence type="predicted"/>
<name>A0A8C5MPT0_9ANUR</name>
<evidence type="ECO:0000313" key="5">
    <source>
        <dbReference type="Ensembl" id="ENSLLEP00000016099.1"/>
    </source>
</evidence>
<protein>
    <recommendedName>
        <fullName evidence="4">ZMYM2-like/QRICH1 C-terminal domain-containing protein</fullName>
    </recommendedName>
</protein>
<dbReference type="GeneTree" id="ENSGT00970000197759"/>
<dbReference type="InterPro" id="IPR011010">
    <property type="entry name" value="DNA_brk_join_enz"/>
</dbReference>
<evidence type="ECO:0000256" key="1">
    <source>
        <dbReference type="ARBA" id="ARBA00022499"/>
    </source>
</evidence>
<dbReference type="InterPro" id="IPR042838">
    <property type="entry name" value="KIAA1958"/>
</dbReference>
<keyword evidence="1" id="KW-1017">Isopeptide bond</keyword>
<organism evidence="5 6">
    <name type="scientific">Leptobrachium leishanense</name>
    <name type="common">Leishan spiny toad</name>
    <dbReference type="NCBI Taxonomy" id="445787"/>
    <lineage>
        <taxon>Eukaryota</taxon>
        <taxon>Metazoa</taxon>
        <taxon>Chordata</taxon>
        <taxon>Craniata</taxon>
        <taxon>Vertebrata</taxon>
        <taxon>Euteleostomi</taxon>
        <taxon>Amphibia</taxon>
        <taxon>Batrachia</taxon>
        <taxon>Anura</taxon>
        <taxon>Pelobatoidea</taxon>
        <taxon>Megophryidae</taxon>
        <taxon>Leptobrachium</taxon>
    </lineage>
</organism>
<reference evidence="5" key="2">
    <citation type="submission" date="2025-09" db="UniProtKB">
        <authorList>
            <consortium name="Ensembl"/>
        </authorList>
    </citation>
    <scope>IDENTIFICATION</scope>
</reference>
<dbReference type="PANTHER" id="PTHR46963:SF4">
    <property type="entry name" value="HYPOTHETICAL PROTEIN MGC115716"/>
    <property type="match status" value="1"/>
</dbReference>
<evidence type="ECO:0000259" key="4">
    <source>
        <dbReference type="Pfam" id="PF12012"/>
    </source>
</evidence>